<protein>
    <recommendedName>
        <fullName evidence="3">IS3 family transposase</fullName>
    </recommendedName>
</protein>
<organism evidence="1 2">
    <name type="scientific">Xanthomonas populi</name>
    <dbReference type="NCBI Taxonomy" id="53414"/>
    <lineage>
        <taxon>Bacteria</taxon>
        <taxon>Pseudomonadati</taxon>
        <taxon>Pseudomonadota</taxon>
        <taxon>Gammaproteobacteria</taxon>
        <taxon>Lysobacterales</taxon>
        <taxon>Lysobacteraceae</taxon>
        <taxon>Xanthomonas</taxon>
    </lineage>
</organism>
<evidence type="ECO:0000313" key="1">
    <source>
        <dbReference type="EMBL" id="PPU96193.1"/>
    </source>
</evidence>
<name>A0A2S7ESU3_9XANT</name>
<evidence type="ECO:0000313" key="2">
    <source>
        <dbReference type="Proteomes" id="UP000239939"/>
    </source>
</evidence>
<dbReference type="Proteomes" id="UP000239939">
    <property type="component" value="Unassembled WGS sequence"/>
</dbReference>
<comment type="caution">
    <text evidence="1">The sequence shown here is derived from an EMBL/GenBank/DDBJ whole genome shotgun (WGS) entry which is preliminary data.</text>
</comment>
<proteinExistence type="predicted"/>
<accession>A0A2S7ESU3</accession>
<dbReference type="AlphaFoldDB" id="A0A2S7ESU3"/>
<feature type="non-terminal residue" evidence="1">
    <location>
        <position position="1"/>
    </location>
</feature>
<keyword evidence="2" id="KW-1185">Reference proteome</keyword>
<dbReference type="EMBL" id="MDEJ01000031">
    <property type="protein sequence ID" value="PPU96193.1"/>
    <property type="molecule type" value="Genomic_DNA"/>
</dbReference>
<evidence type="ECO:0008006" key="3">
    <source>
        <dbReference type="Google" id="ProtNLM"/>
    </source>
</evidence>
<reference evidence="2" key="1">
    <citation type="submission" date="2016-08" db="EMBL/GenBank/DDBJ databases">
        <authorList>
            <person name="Merda D."/>
            <person name="Briand M."/>
            <person name="Taghouti G."/>
            <person name="Carrere S."/>
            <person name="Gouzy J."/>
            <person name="Portier P."/>
            <person name="Jacques M.-A."/>
            <person name="Fischer-Le Saux M."/>
        </authorList>
    </citation>
    <scope>NUCLEOTIDE SEQUENCE [LARGE SCALE GENOMIC DNA]</scope>
    <source>
        <strain evidence="2">CFBP1817</strain>
    </source>
</reference>
<gene>
    <name evidence="1" type="ORF">XpopCFBP1817_07030</name>
</gene>
<sequence>ESVFGLTKRERIRRRVYPTNGAARAEAFDDIEMFYNPKRRHGCNDNLHRGRNGLACNGQRRQQQGGEQCDVSDAQHAAIIPCPRRLVQQRIYPAAAAIIR</sequence>